<dbReference type="InterPro" id="IPR003096">
    <property type="entry name" value="SM22_calponin"/>
</dbReference>
<dbReference type="Pfam" id="PF09851">
    <property type="entry name" value="SHOCT"/>
    <property type="match status" value="1"/>
</dbReference>
<dbReference type="GO" id="GO:0051015">
    <property type="term" value="F:actin filament binding"/>
    <property type="evidence" value="ECO:0007669"/>
    <property type="project" value="TreeGrafter"/>
</dbReference>
<evidence type="ECO:0000313" key="4">
    <source>
        <dbReference type="Proteomes" id="UP001431209"/>
    </source>
</evidence>
<dbReference type="SMART" id="SM00033">
    <property type="entry name" value="CH"/>
    <property type="match status" value="1"/>
</dbReference>
<dbReference type="PRINTS" id="PR00888">
    <property type="entry name" value="SM22CALPONIN"/>
</dbReference>
<dbReference type="PANTHER" id="PTHR47385">
    <property type="entry name" value="CALPONIN"/>
    <property type="match status" value="1"/>
</dbReference>
<dbReference type="AlphaFoldDB" id="A0AAW2YSW8"/>
<keyword evidence="4" id="KW-1185">Reference proteome</keyword>
<feature type="compositionally biased region" description="Low complexity" evidence="1">
    <location>
        <begin position="252"/>
        <end position="264"/>
    </location>
</feature>
<evidence type="ECO:0000313" key="3">
    <source>
        <dbReference type="EMBL" id="KAL0480290.1"/>
    </source>
</evidence>
<evidence type="ECO:0000256" key="1">
    <source>
        <dbReference type="SAM" id="MobiDB-lite"/>
    </source>
</evidence>
<dbReference type="InterPro" id="IPR018649">
    <property type="entry name" value="SHOCT"/>
</dbReference>
<organism evidence="3 4">
    <name type="scientific">Acrasis kona</name>
    <dbReference type="NCBI Taxonomy" id="1008807"/>
    <lineage>
        <taxon>Eukaryota</taxon>
        <taxon>Discoba</taxon>
        <taxon>Heterolobosea</taxon>
        <taxon>Tetramitia</taxon>
        <taxon>Eutetramitia</taxon>
        <taxon>Acrasidae</taxon>
        <taxon>Acrasis</taxon>
    </lineage>
</organism>
<dbReference type="GO" id="GO:0007015">
    <property type="term" value="P:actin filament organization"/>
    <property type="evidence" value="ECO:0007669"/>
    <property type="project" value="TreeGrafter"/>
</dbReference>
<dbReference type="InterPro" id="IPR036872">
    <property type="entry name" value="CH_dom_sf"/>
</dbReference>
<sequence length="298" mass="32875">MSDRTLKEKETEVVKWIEKVTGDKASKPNQISSFKDGKTLCKLVNTVKPGTIKNINQMDMPFAHRENLVSFMKGAKTLGLPEHETFDTNDLYEDKNLASVLLCLESFGRVSQKVPGYKGPTIGVKLADQNVRGAPTNTGPALGLLESKMMEMKPQNDISYKHEIIKQPQEWQLRNAPKAVQQNQPNNPSSSIGLFESKLKDLKLENETSISRQIIKTPQKESTTTSSVPQPVQEQPRVIGKLGQPKPPAPSSPTTSSPSTSASKGIDVDALQKLADLRDKGILTEEEFTAKKRQLLGL</sequence>
<dbReference type="Pfam" id="PF00307">
    <property type="entry name" value="CH"/>
    <property type="match status" value="1"/>
</dbReference>
<dbReference type="Proteomes" id="UP001431209">
    <property type="component" value="Unassembled WGS sequence"/>
</dbReference>
<feature type="region of interest" description="Disordered" evidence="1">
    <location>
        <begin position="210"/>
        <end position="267"/>
    </location>
</feature>
<name>A0AAW2YSW8_9EUKA</name>
<dbReference type="EMBL" id="JAOPGA020000651">
    <property type="protein sequence ID" value="KAL0480290.1"/>
    <property type="molecule type" value="Genomic_DNA"/>
</dbReference>
<dbReference type="PROSITE" id="PS50021">
    <property type="entry name" value="CH"/>
    <property type="match status" value="1"/>
</dbReference>
<protein>
    <submittedName>
        <fullName evidence="3">Myophilin</fullName>
    </submittedName>
</protein>
<dbReference type="GO" id="GO:0015629">
    <property type="term" value="C:actin cytoskeleton"/>
    <property type="evidence" value="ECO:0007669"/>
    <property type="project" value="TreeGrafter"/>
</dbReference>
<feature type="domain" description="Calponin-homology (CH)" evidence="2">
    <location>
        <begin position="7"/>
        <end position="112"/>
    </location>
</feature>
<proteinExistence type="predicted"/>
<evidence type="ECO:0000259" key="2">
    <source>
        <dbReference type="PROSITE" id="PS50021"/>
    </source>
</evidence>
<reference evidence="3 4" key="1">
    <citation type="submission" date="2024-03" db="EMBL/GenBank/DDBJ databases">
        <title>The Acrasis kona genome and developmental transcriptomes reveal deep origins of eukaryotic multicellular pathways.</title>
        <authorList>
            <person name="Sheikh S."/>
            <person name="Fu C.-J."/>
            <person name="Brown M.W."/>
            <person name="Baldauf S.L."/>
        </authorList>
    </citation>
    <scope>NUCLEOTIDE SEQUENCE [LARGE SCALE GENOMIC DNA]</scope>
    <source>
        <strain evidence="3 4">ATCC MYA-3509</strain>
    </source>
</reference>
<comment type="caution">
    <text evidence="3">The sequence shown here is derived from an EMBL/GenBank/DDBJ whole genome shotgun (WGS) entry which is preliminary data.</text>
</comment>
<dbReference type="Gene3D" id="1.10.418.10">
    <property type="entry name" value="Calponin-like domain"/>
    <property type="match status" value="1"/>
</dbReference>
<dbReference type="PANTHER" id="PTHR47385:SF14">
    <property type="entry name" value="TRANSGELIN"/>
    <property type="match status" value="1"/>
</dbReference>
<dbReference type="InterPro" id="IPR001715">
    <property type="entry name" value="CH_dom"/>
</dbReference>
<dbReference type="InterPro" id="IPR050606">
    <property type="entry name" value="Calponin-like"/>
</dbReference>
<feature type="compositionally biased region" description="Polar residues" evidence="1">
    <location>
        <begin position="210"/>
        <end position="233"/>
    </location>
</feature>
<accession>A0AAW2YSW8</accession>
<dbReference type="SUPFAM" id="SSF47576">
    <property type="entry name" value="Calponin-homology domain, CH-domain"/>
    <property type="match status" value="1"/>
</dbReference>
<gene>
    <name evidence="3" type="ORF">AKO1_007090</name>
</gene>